<feature type="region of interest" description="Disordered" evidence="1">
    <location>
        <begin position="88"/>
        <end position="171"/>
    </location>
</feature>
<evidence type="ECO:0000313" key="4">
    <source>
        <dbReference type="Proteomes" id="UP001241758"/>
    </source>
</evidence>
<feature type="compositionally biased region" description="Basic residues" evidence="1">
    <location>
        <begin position="160"/>
        <end position="171"/>
    </location>
</feature>
<gene>
    <name evidence="3" type="ORF">QLQ12_28270</name>
</gene>
<feature type="compositionally biased region" description="Basic and acidic residues" evidence="1">
    <location>
        <begin position="150"/>
        <end position="159"/>
    </location>
</feature>
<proteinExistence type="predicted"/>
<feature type="signal peptide" evidence="2">
    <location>
        <begin position="1"/>
        <end position="28"/>
    </location>
</feature>
<dbReference type="RefSeq" id="WP_282763582.1">
    <property type="nucleotide sequence ID" value="NZ_JASCTH010000020.1"/>
</dbReference>
<protein>
    <submittedName>
        <fullName evidence="3">Uncharacterized protein</fullName>
    </submittedName>
</protein>
<dbReference type="EMBL" id="JASCTH010000020">
    <property type="protein sequence ID" value="MDI6102522.1"/>
    <property type="molecule type" value="Genomic_DNA"/>
</dbReference>
<sequence length="282" mass="29814">MRRATRGLITACAGLVAGAAFGSTPALAGPTWVPPGHILGYYGSPDDCTSYAASLVLWDDDYDCDYRPQRVALPYVLVIQRPVLITQPGFDHNPPQGQPDEPMAPAPGMKEPAGNEAPVVEEPAGEKPPPIDMVPAPGVKEPAGGALSEKPAKAHDKAKPNKPNKPNKHHNKIKALADDPVAEQPVAEQPVAEQPVAEQPVAEQPVAEQPVAEQPVAEHPGCPPVVDECTDVLAVPVATPVQLVAPVRPVVPVVRPVVPVVRPVVPVVHHPLVGPWHHPWPL</sequence>
<evidence type="ECO:0000256" key="1">
    <source>
        <dbReference type="SAM" id="MobiDB-lite"/>
    </source>
</evidence>
<accession>A0ABT6WS08</accession>
<reference evidence="3 4" key="1">
    <citation type="submission" date="2023-05" db="EMBL/GenBank/DDBJ databases">
        <title>Actinoplanes sp. NEAU-A12 genome sequencing.</title>
        <authorList>
            <person name="Wang Z.-S."/>
        </authorList>
    </citation>
    <scope>NUCLEOTIDE SEQUENCE [LARGE SCALE GENOMIC DNA]</scope>
    <source>
        <strain evidence="3 4">NEAU-A12</strain>
    </source>
</reference>
<evidence type="ECO:0000256" key="2">
    <source>
        <dbReference type="SAM" id="SignalP"/>
    </source>
</evidence>
<feature type="chain" id="PRO_5046587373" evidence="2">
    <location>
        <begin position="29"/>
        <end position="282"/>
    </location>
</feature>
<dbReference type="Proteomes" id="UP001241758">
    <property type="component" value="Unassembled WGS sequence"/>
</dbReference>
<evidence type="ECO:0000313" key="3">
    <source>
        <dbReference type="EMBL" id="MDI6102522.1"/>
    </source>
</evidence>
<feature type="region of interest" description="Disordered" evidence="1">
    <location>
        <begin position="184"/>
        <end position="219"/>
    </location>
</feature>
<organism evidence="3 4">
    <name type="scientific">Actinoplanes sandaracinus</name>
    <dbReference type="NCBI Taxonomy" id="3045177"/>
    <lineage>
        <taxon>Bacteria</taxon>
        <taxon>Bacillati</taxon>
        <taxon>Actinomycetota</taxon>
        <taxon>Actinomycetes</taxon>
        <taxon>Micromonosporales</taxon>
        <taxon>Micromonosporaceae</taxon>
        <taxon>Actinoplanes</taxon>
    </lineage>
</organism>
<keyword evidence="2" id="KW-0732">Signal</keyword>
<comment type="caution">
    <text evidence="3">The sequence shown here is derived from an EMBL/GenBank/DDBJ whole genome shotgun (WGS) entry which is preliminary data.</text>
</comment>
<keyword evidence="4" id="KW-1185">Reference proteome</keyword>
<name>A0ABT6WS08_9ACTN</name>